<keyword evidence="2" id="KW-0472">Membrane</keyword>
<dbReference type="EMBL" id="CP124755">
    <property type="protein sequence ID" value="WGZ89820.1"/>
    <property type="molecule type" value="Genomic_DNA"/>
</dbReference>
<keyword evidence="2" id="KW-0812">Transmembrane</keyword>
<feature type="transmembrane region" description="Helical" evidence="2">
    <location>
        <begin position="108"/>
        <end position="124"/>
    </location>
</feature>
<dbReference type="KEGG" id="tdu:QJT80_09930"/>
<reference evidence="3" key="1">
    <citation type="journal article" date="2023" name="Int. J. Mol. Sci.">
        <title>Metagenomics Revealed a New Genus 'Candidatus Thiocaldithrix dubininis' gen. nov., sp. nov. and a New Species 'Candidatus Thiothrix putei' sp. nov. in the Family Thiotrichaceae, Some Members of Which Have Traits of Both Na+- and H+-Motive Energetics.</title>
        <authorList>
            <person name="Ravin N.V."/>
            <person name="Muntyan M.S."/>
            <person name="Smolyakov D.D."/>
            <person name="Rudenko T.S."/>
            <person name="Beletsky A.V."/>
            <person name="Mardanov A.V."/>
            <person name="Grabovich M.Y."/>
        </authorList>
    </citation>
    <scope>NUCLEOTIDE SEQUENCE</scope>
    <source>
        <strain evidence="3">GKL-01</strain>
    </source>
</reference>
<dbReference type="Proteomes" id="UP001300672">
    <property type="component" value="Chromosome"/>
</dbReference>
<feature type="transmembrane region" description="Helical" evidence="2">
    <location>
        <begin position="29"/>
        <end position="48"/>
    </location>
</feature>
<keyword evidence="2" id="KW-1133">Transmembrane helix</keyword>
<dbReference type="AlphaFoldDB" id="A0AA95KGQ4"/>
<evidence type="ECO:0000256" key="2">
    <source>
        <dbReference type="SAM" id="Phobius"/>
    </source>
</evidence>
<gene>
    <name evidence="3" type="ORF">QJT80_09930</name>
</gene>
<proteinExistence type="predicted"/>
<sequence>MLKFLPGILLLQAITVALALTMPADLSGWWWRLLLPLVMIGVVTAFWLKSLADQHNKDELYKLRETHAKEREQIRVNAERAKTRIVKEVQQETLQEVRKTSAQANTRLGIAVGGMAAIGGALMLAQFITMGLVVFGTAGGAIGGYIMRRRQEKGKSLIPGWTHNNAKLINATPTTQALPKMRKRKASSSDDNDLAN</sequence>
<accession>A0AA95KGQ4</accession>
<name>A0AA95KGQ4_9GAMM</name>
<evidence type="ECO:0000313" key="3">
    <source>
        <dbReference type="EMBL" id="WGZ89820.1"/>
    </source>
</evidence>
<evidence type="ECO:0000256" key="1">
    <source>
        <dbReference type="SAM" id="MobiDB-lite"/>
    </source>
</evidence>
<protein>
    <submittedName>
        <fullName evidence="3">Uncharacterized protein</fullName>
    </submittedName>
</protein>
<reference evidence="3" key="2">
    <citation type="submission" date="2023-04" db="EMBL/GenBank/DDBJ databases">
        <authorList>
            <person name="Beletskiy A.V."/>
            <person name="Mardanov A.V."/>
            <person name="Ravin N.V."/>
        </authorList>
    </citation>
    <scope>NUCLEOTIDE SEQUENCE</scope>
    <source>
        <strain evidence="3">GKL-01</strain>
    </source>
</reference>
<feature type="region of interest" description="Disordered" evidence="1">
    <location>
        <begin position="176"/>
        <end position="196"/>
    </location>
</feature>
<organism evidence="3">
    <name type="scientific">Candidatus Thiocaldithrix dubininis</name>
    <dbReference type="NCBI Taxonomy" id="3080823"/>
    <lineage>
        <taxon>Bacteria</taxon>
        <taxon>Pseudomonadati</taxon>
        <taxon>Pseudomonadota</taxon>
        <taxon>Gammaproteobacteria</taxon>
        <taxon>Thiotrichales</taxon>
        <taxon>Thiotrichaceae</taxon>
        <taxon>Candidatus Thiocaldithrix</taxon>
    </lineage>
</organism>
<feature type="transmembrane region" description="Helical" evidence="2">
    <location>
        <begin position="130"/>
        <end position="147"/>
    </location>
</feature>